<dbReference type="InParanoid" id="A0A0G4GEN1"/>
<dbReference type="GO" id="GO:0030414">
    <property type="term" value="F:peptidase inhibitor activity"/>
    <property type="evidence" value="ECO:0007669"/>
    <property type="project" value="TreeGrafter"/>
</dbReference>
<reference evidence="2 3" key="1">
    <citation type="submission" date="2014-11" db="EMBL/GenBank/DDBJ databases">
        <authorList>
            <person name="Zhu J."/>
            <person name="Qi W."/>
            <person name="Song R."/>
        </authorList>
    </citation>
    <scope>NUCLEOTIDE SEQUENCE [LARGE SCALE GENOMIC DNA]</scope>
</reference>
<dbReference type="OMA" id="HIDKRTR"/>
<dbReference type="CDD" id="cd00866">
    <property type="entry name" value="PEBP_euk"/>
    <property type="match status" value="1"/>
</dbReference>
<dbReference type="Proteomes" id="UP000041254">
    <property type="component" value="Unassembled WGS sequence"/>
</dbReference>
<dbReference type="PANTHER" id="PTHR11362:SF148">
    <property type="entry name" value="CARBOXYPEPTIDASE Y INHIBITOR"/>
    <property type="match status" value="1"/>
</dbReference>
<dbReference type="InterPro" id="IPR035810">
    <property type="entry name" value="PEBP_euk"/>
</dbReference>
<dbReference type="Gene3D" id="3.90.280.10">
    <property type="entry name" value="PEBP-like"/>
    <property type="match status" value="1"/>
</dbReference>
<dbReference type="SUPFAM" id="SSF49777">
    <property type="entry name" value="PEBP-like"/>
    <property type="match status" value="1"/>
</dbReference>
<gene>
    <name evidence="2" type="ORF">Vbra_9919</name>
</gene>
<protein>
    <recommendedName>
        <fullName evidence="4">Phosphatidylethanolamine-binding protein</fullName>
    </recommendedName>
</protein>
<dbReference type="Pfam" id="PF01161">
    <property type="entry name" value="PBP"/>
    <property type="match status" value="1"/>
</dbReference>
<dbReference type="VEuPathDB" id="CryptoDB:Vbra_9919"/>
<dbReference type="GO" id="GO:0005543">
    <property type="term" value="F:phospholipid binding"/>
    <property type="evidence" value="ECO:0007669"/>
    <property type="project" value="TreeGrafter"/>
</dbReference>
<evidence type="ECO:0000313" key="3">
    <source>
        <dbReference type="Proteomes" id="UP000041254"/>
    </source>
</evidence>
<feature type="signal peptide" evidence="1">
    <location>
        <begin position="1"/>
        <end position="17"/>
    </location>
</feature>
<dbReference type="GO" id="GO:0030162">
    <property type="term" value="P:regulation of proteolysis"/>
    <property type="evidence" value="ECO:0007669"/>
    <property type="project" value="TreeGrafter"/>
</dbReference>
<evidence type="ECO:0008006" key="4">
    <source>
        <dbReference type="Google" id="ProtNLM"/>
    </source>
</evidence>
<evidence type="ECO:0000256" key="1">
    <source>
        <dbReference type="SAM" id="SignalP"/>
    </source>
</evidence>
<dbReference type="InterPro" id="IPR036610">
    <property type="entry name" value="PEBP-like_sf"/>
</dbReference>
<keyword evidence="1" id="KW-0732">Signal</keyword>
<dbReference type="STRING" id="1169540.A0A0G4GEN1"/>
<sequence>MLPHVALAALLLSTATGARLRSAAFHLPPVTADASALTPPAIVQPRVLPIVAPADAADLITALEKEDLGDPRDRELSLLRSSGVIGDVVPDLDKETFIKISYPRNVEVEFGNTLTLDETKQRPSIIIGDMPRPDARYILAMVDPDAPSRQAPTEGQFLHWLVASDSIELKDPTTLVPYFGPGAPPKTGMHRYCFLLYRQEASAKTPTAPLDRPRFKVASWADKNDLKLIGANFFYAQNSVQ</sequence>
<evidence type="ECO:0000313" key="2">
    <source>
        <dbReference type="EMBL" id="CEM27834.1"/>
    </source>
</evidence>
<keyword evidence="3" id="KW-1185">Reference proteome</keyword>
<dbReference type="OrthoDB" id="2506647at2759"/>
<feature type="chain" id="PRO_5005190075" description="Phosphatidylethanolamine-binding protein" evidence="1">
    <location>
        <begin position="18"/>
        <end position="241"/>
    </location>
</feature>
<dbReference type="GO" id="GO:0046578">
    <property type="term" value="P:regulation of Ras protein signal transduction"/>
    <property type="evidence" value="ECO:0007669"/>
    <property type="project" value="TreeGrafter"/>
</dbReference>
<dbReference type="PANTHER" id="PTHR11362">
    <property type="entry name" value="PHOSPHATIDYLETHANOLAMINE-BINDING PROTEIN"/>
    <property type="match status" value="1"/>
</dbReference>
<dbReference type="PhylomeDB" id="A0A0G4GEN1"/>
<organism evidence="2 3">
    <name type="scientific">Vitrella brassicaformis (strain CCMP3155)</name>
    <dbReference type="NCBI Taxonomy" id="1169540"/>
    <lineage>
        <taxon>Eukaryota</taxon>
        <taxon>Sar</taxon>
        <taxon>Alveolata</taxon>
        <taxon>Colpodellida</taxon>
        <taxon>Vitrellaceae</taxon>
        <taxon>Vitrella</taxon>
    </lineage>
</organism>
<dbReference type="InterPro" id="IPR008914">
    <property type="entry name" value="PEBP"/>
</dbReference>
<proteinExistence type="predicted"/>
<dbReference type="EMBL" id="CDMY01000645">
    <property type="protein sequence ID" value="CEM27834.1"/>
    <property type="molecule type" value="Genomic_DNA"/>
</dbReference>
<name>A0A0G4GEN1_VITBC</name>
<dbReference type="AlphaFoldDB" id="A0A0G4GEN1"/>
<accession>A0A0G4GEN1</accession>